<dbReference type="PIRSF" id="PIRSF005719">
    <property type="entry name" value="SMC"/>
    <property type="match status" value="1"/>
</dbReference>
<reference evidence="10 11" key="1">
    <citation type="submission" date="2020-04" db="EMBL/GenBank/DDBJ databases">
        <title>Antimicrobial susceptibility and clonality of vaginal-derived multi-drug resistant Mobiluncus isolates in China.</title>
        <authorList>
            <person name="Zhang X."/>
        </authorList>
    </citation>
    <scope>NUCLEOTIDE SEQUENCE [LARGE SCALE GENOMIC DNA]</scope>
    <source>
        <strain evidence="10 11">13</strain>
    </source>
</reference>
<evidence type="ECO:0000256" key="5">
    <source>
        <dbReference type="ARBA" id="ARBA00023054"/>
    </source>
</evidence>
<proteinExistence type="inferred from homology"/>
<comment type="caution">
    <text evidence="10">The sequence shown here is derived from an EMBL/GenBank/DDBJ whole genome shotgun (WGS) entry which is preliminary data.</text>
</comment>
<feature type="domain" description="SMC hinge" evidence="9">
    <location>
        <begin position="511"/>
        <end position="638"/>
    </location>
</feature>
<comment type="similarity">
    <text evidence="7">Belongs to the SMC family.</text>
</comment>
<feature type="coiled-coil region" evidence="7">
    <location>
        <begin position="887"/>
        <end position="946"/>
    </location>
</feature>
<keyword evidence="3 7" id="KW-0547">Nucleotide-binding</keyword>
<keyword evidence="6 7" id="KW-0238">DNA-binding</keyword>
<feature type="binding site" evidence="7">
    <location>
        <begin position="32"/>
        <end position="39"/>
    </location>
    <ligand>
        <name>ATP</name>
        <dbReference type="ChEBI" id="CHEBI:30616"/>
    </ligand>
</feature>
<evidence type="ECO:0000256" key="7">
    <source>
        <dbReference type="HAMAP-Rule" id="MF_01894"/>
    </source>
</evidence>
<dbReference type="InterPro" id="IPR036277">
    <property type="entry name" value="SMC_hinge_sf"/>
</dbReference>
<dbReference type="GO" id="GO:0007062">
    <property type="term" value="P:sister chromatid cohesion"/>
    <property type="evidence" value="ECO:0007669"/>
    <property type="project" value="InterPro"/>
</dbReference>
<dbReference type="HAMAP" id="MF_01894">
    <property type="entry name" value="Smc_prok"/>
    <property type="match status" value="1"/>
</dbReference>
<comment type="domain">
    <text evidence="7">Contains large globular domains required for ATP hydrolysis at each terminus and a third globular domain forming a flexible hinge near the middle of the molecule. These domains are separated by coiled-coil structures.</text>
</comment>
<dbReference type="GO" id="GO:0006260">
    <property type="term" value="P:DNA replication"/>
    <property type="evidence" value="ECO:0007669"/>
    <property type="project" value="UniProtKB-UniRule"/>
</dbReference>
<evidence type="ECO:0000256" key="1">
    <source>
        <dbReference type="ARBA" id="ARBA00004496"/>
    </source>
</evidence>
<evidence type="ECO:0000256" key="3">
    <source>
        <dbReference type="ARBA" id="ARBA00022741"/>
    </source>
</evidence>
<comment type="function">
    <text evidence="7">Required for chromosome condensation and partitioning.</text>
</comment>
<dbReference type="FunFam" id="3.40.50.300:FF:000901">
    <property type="entry name" value="Chromosome partition protein Smc"/>
    <property type="match status" value="1"/>
</dbReference>
<dbReference type="GO" id="GO:0005694">
    <property type="term" value="C:chromosome"/>
    <property type="evidence" value="ECO:0007669"/>
    <property type="project" value="InterPro"/>
</dbReference>
<dbReference type="NCBIfam" id="TIGR02168">
    <property type="entry name" value="SMC_prok_B"/>
    <property type="match status" value="1"/>
</dbReference>
<dbReference type="InterPro" id="IPR024704">
    <property type="entry name" value="SMC"/>
</dbReference>
<evidence type="ECO:0000313" key="11">
    <source>
        <dbReference type="Proteomes" id="UP000578252"/>
    </source>
</evidence>
<dbReference type="SUPFAM" id="SSF75553">
    <property type="entry name" value="Smc hinge domain"/>
    <property type="match status" value="1"/>
</dbReference>
<dbReference type="InterPro" id="IPR011890">
    <property type="entry name" value="SMC_prok"/>
</dbReference>
<dbReference type="SMART" id="SM00968">
    <property type="entry name" value="SMC_hinge"/>
    <property type="match status" value="1"/>
</dbReference>
<dbReference type="GO" id="GO:0005737">
    <property type="term" value="C:cytoplasm"/>
    <property type="evidence" value="ECO:0007669"/>
    <property type="project" value="UniProtKB-SubCell"/>
</dbReference>
<dbReference type="GO" id="GO:0030261">
    <property type="term" value="P:chromosome condensation"/>
    <property type="evidence" value="ECO:0007669"/>
    <property type="project" value="InterPro"/>
</dbReference>
<keyword evidence="5 7" id="KW-0175">Coiled coil</keyword>
<dbReference type="FunFam" id="3.40.50.300:FF:000984">
    <property type="entry name" value="Chromosome partition protein Smc"/>
    <property type="match status" value="1"/>
</dbReference>
<protein>
    <recommendedName>
        <fullName evidence="7">Chromosome partition protein Smc</fullName>
    </recommendedName>
</protein>
<dbReference type="Proteomes" id="UP000578252">
    <property type="component" value="Unassembled WGS sequence"/>
</dbReference>
<dbReference type="InterPro" id="IPR027417">
    <property type="entry name" value="P-loop_NTPase"/>
</dbReference>
<comment type="subunit">
    <text evidence="7">Homodimer.</text>
</comment>
<dbReference type="Gene3D" id="3.30.70.1620">
    <property type="match status" value="1"/>
</dbReference>
<evidence type="ECO:0000313" key="10">
    <source>
        <dbReference type="EMBL" id="NMW66076.1"/>
    </source>
</evidence>
<feature type="coiled-coil region" evidence="7">
    <location>
        <begin position="817"/>
        <end position="844"/>
    </location>
</feature>
<dbReference type="Pfam" id="PF06470">
    <property type="entry name" value="SMC_hinge"/>
    <property type="match status" value="1"/>
</dbReference>
<evidence type="ECO:0000256" key="8">
    <source>
        <dbReference type="SAM" id="MobiDB-lite"/>
    </source>
</evidence>
<dbReference type="Gene3D" id="3.40.50.300">
    <property type="entry name" value="P-loop containing nucleotide triphosphate hydrolases"/>
    <property type="match status" value="2"/>
</dbReference>
<comment type="subcellular location">
    <subcellularLocation>
        <location evidence="1 7">Cytoplasm</location>
    </subcellularLocation>
</comment>
<keyword evidence="4 7" id="KW-0067">ATP-binding</keyword>
<organism evidence="10 11">
    <name type="scientific">Mobiluncus mulieris</name>
    <dbReference type="NCBI Taxonomy" id="2052"/>
    <lineage>
        <taxon>Bacteria</taxon>
        <taxon>Bacillati</taxon>
        <taxon>Actinomycetota</taxon>
        <taxon>Actinomycetes</taxon>
        <taxon>Actinomycetales</taxon>
        <taxon>Actinomycetaceae</taxon>
        <taxon>Mobiluncus</taxon>
    </lineage>
</organism>
<feature type="coiled-coil region" evidence="7">
    <location>
        <begin position="398"/>
        <end position="488"/>
    </location>
</feature>
<evidence type="ECO:0000259" key="9">
    <source>
        <dbReference type="SMART" id="SM00968"/>
    </source>
</evidence>
<sequence>MYLKNLTLKGFKSFANTVHMSLEPGVTCVVGPNGSGKSNVVDALAWVMGEQGAKNLRGGQMSDVIFAGTKTKAPLGRAEVQLTVDNTDGALQIEYSEVTISRTMFRSGGSEYAINGTPVRLLDIQELLSDTGMGRQMHVIVGQGQLDTVLSASEAERRAFVEEAAGVLKHRQRKDRALRKLESLAVNLSRVQDLTNDVGKRLGPLGKQAEAARKAARVQAELSDATARLLADSVAQYREKAQSQTTSKAQIAAHIQEVETKIAAVNQKLSAVKITFDQVVPDLENLTQTWAELNQVAERLDSLGNQAAERVKALDTAADVAQNHQVDTSELEERLAQTLSDIAAAQALVETRQKEVAASIEAENTAKIAELEVRKSIESIQRARADRREALERLRGIVATATSLAEESTQKIARLEESRRETQQRAAAAAAELAEISDTVPNPQQGENPLVKAEEAVAGKVATTESQIAELRTTLASAQADAARWAARREVLAGTLKPQDAGQAVLAADLSGIQGSLPEALVVQDGWEEAIGAVFGAWSGALLTSGIEAAADTIRFVREHESGQLHLLVANPGGASCLGNPSDSPSENREPPGKLPEGAHWAVDLVAAHPGQKLPRVVTQLLSGVVACADLGTARELVGAGRATVAVTQVGDYLSTTRVLGGGDPQAGILRRATEFNEASEESELATREVDKLNASLEKSKTNLRDLKTQHQQLVAELKAQDAQMAAAAAKVAAAKARQATVAAEAERVAKDIAAAREEAAKRQEKLAAAQAELEAAQSQSGQSEETQIGELETALTQAIAGVSAAQSAKANAVIESSRATDSLQSLESRAESLRRNIGKEKAAAAAAASAARLREKRRHRAEYVLRQSQVASELAHAAGAAAAAQREVAQNNRESLNQEIEMLRANLDDLQRQRGELNDASLQDQLKLTEVNAKLESLLEKAQNECGLDEDTLISEFGPHNLVPVFDESGETVEHVPYVREEQVARKSKAAAELKRIGKVNPLALEEHAALVARHQFLADQLADLKKSRNDLLDVVAEVDRQVVEVFGAAFTDVAAAFTKIFEVLFPGGEGHLELTDAKDLLNTGIDIHARPAGKNVKRMSLLSGGERSLAALAFLFAIFQARPSPFYVLDEVEAALDDVNLSRLLGVFEILRQNSQLIIITHHKRTMEIADALYGVTMRDGTTTVISQRLASPHEKG</sequence>
<dbReference type="InterPro" id="IPR003395">
    <property type="entry name" value="RecF/RecN/SMC_N"/>
</dbReference>
<evidence type="ECO:0000256" key="6">
    <source>
        <dbReference type="ARBA" id="ARBA00023125"/>
    </source>
</evidence>
<evidence type="ECO:0000256" key="4">
    <source>
        <dbReference type="ARBA" id="ARBA00022840"/>
    </source>
</evidence>
<evidence type="ECO:0000256" key="2">
    <source>
        <dbReference type="ARBA" id="ARBA00022490"/>
    </source>
</evidence>
<keyword evidence="2 7" id="KW-0963">Cytoplasm</keyword>
<dbReference type="SUPFAM" id="SSF52540">
    <property type="entry name" value="P-loop containing nucleoside triphosphate hydrolases"/>
    <property type="match status" value="1"/>
</dbReference>
<dbReference type="GO" id="GO:0003677">
    <property type="term" value="F:DNA binding"/>
    <property type="evidence" value="ECO:0007669"/>
    <property type="project" value="UniProtKB-UniRule"/>
</dbReference>
<dbReference type="AlphaFoldDB" id="A0A7Y0Y563"/>
<feature type="region of interest" description="Disordered" evidence="8">
    <location>
        <begin position="576"/>
        <end position="596"/>
    </location>
</feature>
<dbReference type="RefSeq" id="WP_169772541.1">
    <property type="nucleotide sequence ID" value="NZ_JABCUR010000016.1"/>
</dbReference>
<dbReference type="GO" id="GO:0007059">
    <property type="term" value="P:chromosome segregation"/>
    <property type="evidence" value="ECO:0007669"/>
    <property type="project" value="UniProtKB-UniRule"/>
</dbReference>
<dbReference type="Gene3D" id="1.20.1060.20">
    <property type="match status" value="1"/>
</dbReference>
<dbReference type="Pfam" id="PF02463">
    <property type="entry name" value="SMC_N"/>
    <property type="match status" value="1"/>
</dbReference>
<dbReference type="EMBL" id="JABCUR010000016">
    <property type="protein sequence ID" value="NMW66076.1"/>
    <property type="molecule type" value="Genomic_DNA"/>
</dbReference>
<accession>A0A7Y0Y563</accession>
<name>A0A7Y0Y563_9ACTO</name>
<gene>
    <name evidence="7 10" type="primary">smc</name>
    <name evidence="10" type="ORF">HHJ78_11345</name>
</gene>
<dbReference type="PANTHER" id="PTHR43977">
    <property type="entry name" value="STRUCTURAL MAINTENANCE OF CHROMOSOMES PROTEIN 3"/>
    <property type="match status" value="1"/>
</dbReference>
<dbReference type="InterPro" id="IPR010935">
    <property type="entry name" value="SMC_hinge"/>
</dbReference>
<feature type="coiled-coil region" evidence="7">
    <location>
        <begin position="676"/>
        <end position="787"/>
    </location>
</feature>
<dbReference type="GO" id="GO:0016887">
    <property type="term" value="F:ATP hydrolysis activity"/>
    <property type="evidence" value="ECO:0007669"/>
    <property type="project" value="InterPro"/>
</dbReference>
<dbReference type="GO" id="GO:0005524">
    <property type="term" value="F:ATP binding"/>
    <property type="evidence" value="ECO:0007669"/>
    <property type="project" value="UniProtKB-UniRule"/>
</dbReference>